<accession>A0A1X1WQZ1</accession>
<proteinExistence type="predicted"/>
<comment type="caution">
    <text evidence="2">The sequence shown here is derived from an EMBL/GenBank/DDBJ whole genome shotgun (WGS) entry which is preliminary data.</text>
</comment>
<feature type="compositionally biased region" description="Low complexity" evidence="1">
    <location>
        <begin position="20"/>
        <end position="35"/>
    </location>
</feature>
<feature type="compositionally biased region" description="Basic and acidic residues" evidence="1">
    <location>
        <begin position="74"/>
        <end position="87"/>
    </location>
</feature>
<feature type="region of interest" description="Disordered" evidence="1">
    <location>
        <begin position="20"/>
        <end position="39"/>
    </location>
</feature>
<name>A0A1X1WQZ1_MYCIR</name>
<organism evidence="2 3">
    <name type="scientific">Mycolicibacterium iranicum</name>
    <name type="common">Mycobacterium iranicum</name>
    <dbReference type="NCBI Taxonomy" id="912594"/>
    <lineage>
        <taxon>Bacteria</taxon>
        <taxon>Bacillati</taxon>
        <taxon>Actinomycetota</taxon>
        <taxon>Actinomycetes</taxon>
        <taxon>Mycobacteriales</taxon>
        <taxon>Mycobacteriaceae</taxon>
        <taxon>Mycolicibacterium</taxon>
    </lineage>
</organism>
<evidence type="ECO:0000313" key="2">
    <source>
        <dbReference type="EMBL" id="ORV89055.1"/>
    </source>
</evidence>
<sequence length="102" mass="11348">MTDTTPAGGLLARIRAKLAAPDTAPAAEPATVEADPPQREHLFGSQYRVRQSFEETMRQRGYMGQSALLRRRLVAGDDRERQRETATRRAGHTPGSVMWPSE</sequence>
<dbReference type="EMBL" id="LQPC01000027">
    <property type="protein sequence ID" value="ORV89055.1"/>
    <property type="molecule type" value="Genomic_DNA"/>
</dbReference>
<reference evidence="2 3" key="1">
    <citation type="submission" date="2016-01" db="EMBL/GenBank/DDBJ databases">
        <title>The new phylogeny of the genus Mycobacterium.</title>
        <authorList>
            <person name="Tarcisio F."/>
            <person name="Conor M."/>
            <person name="Antonella G."/>
            <person name="Elisabetta G."/>
            <person name="Giulia F.S."/>
            <person name="Sara T."/>
            <person name="Anna F."/>
            <person name="Clotilde B."/>
            <person name="Roberto B."/>
            <person name="Veronica D.S."/>
            <person name="Fabio R."/>
            <person name="Monica P."/>
            <person name="Olivier J."/>
            <person name="Enrico T."/>
            <person name="Nicola S."/>
        </authorList>
    </citation>
    <scope>NUCLEOTIDE SEQUENCE [LARGE SCALE GENOMIC DNA]</scope>
    <source>
        <strain evidence="2 3">DSM 45541</strain>
    </source>
</reference>
<dbReference type="RefSeq" id="WP_085173951.1">
    <property type="nucleotide sequence ID" value="NZ_LQPC01000027.1"/>
</dbReference>
<gene>
    <name evidence="2" type="ORF">AWC12_10535</name>
</gene>
<evidence type="ECO:0000256" key="1">
    <source>
        <dbReference type="SAM" id="MobiDB-lite"/>
    </source>
</evidence>
<dbReference type="Proteomes" id="UP000193622">
    <property type="component" value="Unassembled WGS sequence"/>
</dbReference>
<evidence type="ECO:0000313" key="3">
    <source>
        <dbReference type="Proteomes" id="UP000193622"/>
    </source>
</evidence>
<protein>
    <submittedName>
        <fullName evidence="2">Uncharacterized protein</fullName>
    </submittedName>
</protein>
<feature type="region of interest" description="Disordered" evidence="1">
    <location>
        <begin position="74"/>
        <end position="102"/>
    </location>
</feature>
<dbReference type="AlphaFoldDB" id="A0A1X1WQZ1"/>